<dbReference type="GO" id="GO:0008654">
    <property type="term" value="P:phospholipid biosynthetic process"/>
    <property type="evidence" value="ECO:0007669"/>
    <property type="project" value="UniProtKB-KW"/>
</dbReference>
<keyword evidence="6 10" id="KW-0594">Phospholipid biosynthesis</keyword>
<dbReference type="HAMAP" id="MF_00019">
    <property type="entry name" value="PlsX"/>
    <property type="match status" value="1"/>
</dbReference>
<comment type="pathway">
    <text evidence="10">Lipid metabolism; phospholipid metabolism.</text>
</comment>
<dbReference type="Pfam" id="PF02504">
    <property type="entry name" value="FA_synthesis"/>
    <property type="match status" value="1"/>
</dbReference>
<dbReference type="KEGG" id="osg:BST96_16315"/>
<keyword evidence="5 10" id="KW-0443">Lipid metabolism</keyword>
<evidence type="ECO:0000256" key="5">
    <source>
        <dbReference type="ARBA" id="ARBA00023098"/>
    </source>
</evidence>
<keyword evidence="12" id="KW-1185">Reference proteome</keyword>
<comment type="subcellular location">
    <subcellularLocation>
        <location evidence="10">Cytoplasm</location>
    </subcellularLocation>
    <text evidence="10">Associated with the membrane possibly through PlsY.</text>
</comment>
<accession>A0A1X9NNR2</accession>
<dbReference type="PANTHER" id="PTHR30100:SF1">
    <property type="entry name" value="PHOSPHATE ACYLTRANSFERASE"/>
    <property type="match status" value="1"/>
</dbReference>
<evidence type="ECO:0000256" key="9">
    <source>
        <dbReference type="ARBA" id="ARBA00046608"/>
    </source>
</evidence>
<dbReference type="RefSeq" id="WP_085759715.1">
    <property type="nucleotide sequence ID" value="NZ_CP019343.1"/>
</dbReference>
<name>A0A1X9NNR2_9GAMM</name>
<proteinExistence type="inferred from homology"/>
<dbReference type="EMBL" id="CP019343">
    <property type="protein sequence ID" value="ARN75533.1"/>
    <property type="molecule type" value="Genomic_DNA"/>
</dbReference>
<organism evidence="11 12">
    <name type="scientific">Oceanicoccus sagamiensis</name>
    <dbReference type="NCBI Taxonomy" id="716816"/>
    <lineage>
        <taxon>Bacteria</taxon>
        <taxon>Pseudomonadati</taxon>
        <taxon>Pseudomonadota</taxon>
        <taxon>Gammaproteobacteria</taxon>
        <taxon>Cellvibrionales</taxon>
        <taxon>Spongiibacteraceae</taxon>
        <taxon>Oceanicoccus</taxon>
    </lineage>
</organism>
<dbReference type="UniPathway" id="UPA00085"/>
<evidence type="ECO:0000256" key="3">
    <source>
        <dbReference type="ARBA" id="ARBA00022516"/>
    </source>
</evidence>
<evidence type="ECO:0000256" key="6">
    <source>
        <dbReference type="ARBA" id="ARBA00023209"/>
    </source>
</evidence>
<sequence>MASRIRIAIDCMGGDFGLRVSIPAAVTSLSQFSDIELTLVGEQSAIESALPDTDRNRLTIVHAPDVVTMSDKPSHALRKKSQSSMRMAIDLLKDKQVDAVVSAGNTGALMAMGSYVLKTLPGIDRPAICSAVPSVKGHSYLLDLGANVDSSASHLHQFAVMGSALACAVDGIESPRVALLNIGEEATKGNEQVKLADALIRANQQLNYIGFIEGDGLFAASADVIVADGFVGNVALKACEGTAAYISGILNESFKANWLSRMAGFFALPVLKRIYQKLDPEQYNGASFLGLQGVVVKSHGSSNVKGFVHAIEQARLEVASNMLDMIDQQLTTLSE</sequence>
<evidence type="ECO:0000256" key="7">
    <source>
        <dbReference type="ARBA" id="ARBA00023264"/>
    </source>
</evidence>
<evidence type="ECO:0000256" key="10">
    <source>
        <dbReference type="HAMAP-Rule" id="MF_00019"/>
    </source>
</evidence>
<dbReference type="EC" id="2.3.1.274" evidence="8 10"/>
<keyword evidence="7 10" id="KW-1208">Phospholipid metabolism</keyword>
<protein>
    <recommendedName>
        <fullName evidence="8 10">Phosphate acyltransferase</fullName>
        <ecNumber evidence="8 10">2.3.1.274</ecNumber>
    </recommendedName>
    <alternativeName>
        <fullName evidence="10">Acyl-ACP phosphotransacylase</fullName>
    </alternativeName>
    <alternativeName>
        <fullName evidence="10">Acyl-[acyl-carrier-protein]--phosphate acyltransferase</fullName>
    </alternativeName>
    <alternativeName>
        <fullName evidence="10">Phosphate-acyl-ACP acyltransferase</fullName>
    </alternativeName>
</protein>
<dbReference type="GO" id="GO:0043811">
    <property type="term" value="F:phosphate:acyl-[acyl carrier protein] acyltransferase activity"/>
    <property type="evidence" value="ECO:0007669"/>
    <property type="project" value="UniProtKB-UniRule"/>
</dbReference>
<comment type="function">
    <text evidence="10">Catalyzes the reversible formation of acyl-phosphate (acyl-PO(4)) from acyl-[acyl-carrier-protein] (acyl-ACP). This enzyme utilizes acyl-ACP as fatty acyl donor, but not acyl-CoA.</text>
</comment>
<keyword evidence="2 10" id="KW-0963">Cytoplasm</keyword>
<reference evidence="11 12" key="1">
    <citation type="submission" date="2016-11" db="EMBL/GenBank/DDBJ databases">
        <title>Trade-off between light-utilization and light-protection in marine flavobacteria.</title>
        <authorList>
            <person name="Kumagai Y."/>
        </authorList>
    </citation>
    <scope>NUCLEOTIDE SEQUENCE [LARGE SCALE GENOMIC DNA]</scope>
    <source>
        <strain evidence="11 12">NBRC 107125</strain>
    </source>
</reference>
<evidence type="ECO:0000256" key="4">
    <source>
        <dbReference type="ARBA" id="ARBA00022679"/>
    </source>
</evidence>
<dbReference type="NCBIfam" id="TIGR00182">
    <property type="entry name" value="plsX"/>
    <property type="match status" value="1"/>
</dbReference>
<dbReference type="Proteomes" id="UP000193450">
    <property type="component" value="Chromosome"/>
</dbReference>
<dbReference type="AlphaFoldDB" id="A0A1X9NNR2"/>
<dbReference type="PIRSF" id="PIRSF002465">
    <property type="entry name" value="Phsphlp_syn_PlsX"/>
    <property type="match status" value="1"/>
</dbReference>
<evidence type="ECO:0000256" key="2">
    <source>
        <dbReference type="ARBA" id="ARBA00022490"/>
    </source>
</evidence>
<dbReference type="OrthoDB" id="9806408at2"/>
<dbReference type="InterPro" id="IPR012281">
    <property type="entry name" value="Phospholipid_synth_PlsX-like"/>
</dbReference>
<comment type="similarity">
    <text evidence="10">Belongs to the PlsX family.</text>
</comment>
<dbReference type="GO" id="GO:0006633">
    <property type="term" value="P:fatty acid biosynthetic process"/>
    <property type="evidence" value="ECO:0007669"/>
    <property type="project" value="UniProtKB-UniRule"/>
</dbReference>
<dbReference type="PANTHER" id="PTHR30100">
    <property type="entry name" value="FATTY ACID/PHOSPHOLIPID SYNTHESIS PROTEIN PLSX"/>
    <property type="match status" value="1"/>
</dbReference>
<dbReference type="GO" id="GO:0005737">
    <property type="term" value="C:cytoplasm"/>
    <property type="evidence" value="ECO:0007669"/>
    <property type="project" value="UniProtKB-SubCell"/>
</dbReference>
<evidence type="ECO:0000313" key="11">
    <source>
        <dbReference type="EMBL" id="ARN75533.1"/>
    </source>
</evidence>
<dbReference type="InterPro" id="IPR003664">
    <property type="entry name" value="FA_synthesis"/>
</dbReference>
<gene>
    <name evidence="10" type="primary">plsX</name>
    <name evidence="11" type="ORF">BST96_16315</name>
</gene>
<evidence type="ECO:0000256" key="8">
    <source>
        <dbReference type="ARBA" id="ARBA00024069"/>
    </source>
</evidence>
<keyword evidence="3 10" id="KW-0444">Lipid biosynthesis</keyword>
<comment type="catalytic activity">
    <reaction evidence="1 10">
        <text>a fatty acyl-[ACP] + phosphate = an acyl phosphate + holo-[ACP]</text>
        <dbReference type="Rhea" id="RHEA:42292"/>
        <dbReference type="Rhea" id="RHEA-COMP:9685"/>
        <dbReference type="Rhea" id="RHEA-COMP:14125"/>
        <dbReference type="ChEBI" id="CHEBI:43474"/>
        <dbReference type="ChEBI" id="CHEBI:59918"/>
        <dbReference type="ChEBI" id="CHEBI:64479"/>
        <dbReference type="ChEBI" id="CHEBI:138651"/>
        <dbReference type="EC" id="2.3.1.274"/>
    </reaction>
</comment>
<evidence type="ECO:0000313" key="12">
    <source>
        <dbReference type="Proteomes" id="UP000193450"/>
    </source>
</evidence>
<dbReference type="SUPFAM" id="SSF53659">
    <property type="entry name" value="Isocitrate/Isopropylmalate dehydrogenase-like"/>
    <property type="match status" value="1"/>
</dbReference>
<keyword evidence="11" id="KW-0012">Acyltransferase</keyword>
<evidence type="ECO:0000256" key="1">
    <source>
        <dbReference type="ARBA" id="ARBA00001232"/>
    </source>
</evidence>
<dbReference type="Gene3D" id="3.40.718.10">
    <property type="entry name" value="Isopropylmalate Dehydrogenase"/>
    <property type="match status" value="1"/>
</dbReference>
<keyword evidence="4 10" id="KW-0808">Transferase</keyword>
<dbReference type="STRING" id="716816.BST96_16315"/>
<comment type="subunit">
    <text evidence="9 10">Homodimer. Probably interacts with PlsY.</text>
</comment>